<dbReference type="Proteomes" id="UP000427281">
    <property type="component" value="Chromosome"/>
</dbReference>
<evidence type="ECO:0000313" key="1">
    <source>
        <dbReference type="EMBL" id="QGQ21951.1"/>
    </source>
</evidence>
<organism evidence="1 2">
    <name type="scientific">Gimesia benthica</name>
    <dbReference type="NCBI Taxonomy" id="2608982"/>
    <lineage>
        <taxon>Bacteria</taxon>
        <taxon>Pseudomonadati</taxon>
        <taxon>Planctomycetota</taxon>
        <taxon>Planctomycetia</taxon>
        <taxon>Planctomycetales</taxon>
        <taxon>Planctomycetaceae</taxon>
        <taxon>Gimesia</taxon>
    </lineage>
</organism>
<evidence type="ECO:0000313" key="2">
    <source>
        <dbReference type="Proteomes" id="UP000427281"/>
    </source>
</evidence>
<reference evidence="1 2" key="1">
    <citation type="submission" date="2019-09" db="EMBL/GenBank/DDBJ databases">
        <title>Gimesia benthica sp. nov., a novel bacterium isolated from deep-sea water of the Northwest Indian Ocean.</title>
        <authorList>
            <person name="Dai X."/>
        </authorList>
    </citation>
    <scope>NUCLEOTIDE SEQUENCE [LARGE SCALE GENOMIC DNA]</scope>
    <source>
        <strain evidence="1 2">E7</strain>
    </source>
</reference>
<keyword evidence="2" id="KW-1185">Reference proteome</keyword>
<accession>A0A6I6AA92</accession>
<name>A0A6I6AA92_9PLAN</name>
<dbReference type="KEGG" id="gim:F1728_04265"/>
<sequence length="77" mass="8399">MSKAVASVAEPIGMIERDELRLPFTVIRRLTCVLGPTKEAVLAEKRNSNHLESLPGLFLLKESGTFLCALASKETAE</sequence>
<dbReference type="AlphaFoldDB" id="A0A6I6AA92"/>
<dbReference type="EMBL" id="CP043930">
    <property type="protein sequence ID" value="QGQ21951.1"/>
    <property type="molecule type" value="Genomic_DNA"/>
</dbReference>
<proteinExistence type="predicted"/>
<gene>
    <name evidence="1" type="ORF">F1728_04265</name>
</gene>
<protein>
    <submittedName>
        <fullName evidence="1">Uncharacterized protein</fullName>
    </submittedName>
</protein>